<dbReference type="InterPro" id="IPR013320">
    <property type="entry name" value="ConA-like_dom_sf"/>
</dbReference>
<evidence type="ECO:0000256" key="7">
    <source>
        <dbReference type="ARBA" id="ARBA00023157"/>
    </source>
</evidence>
<organism evidence="10">
    <name type="scientific">Pedococcus sp. KACC 23699</name>
    <dbReference type="NCBI Taxonomy" id="3149228"/>
    <lineage>
        <taxon>Bacteria</taxon>
        <taxon>Bacillati</taxon>
        <taxon>Actinomycetota</taxon>
        <taxon>Actinomycetes</taxon>
        <taxon>Micrococcales</taxon>
        <taxon>Intrasporangiaceae</taxon>
        <taxon>Pedococcus</taxon>
    </lineage>
</organism>
<dbReference type="SUPFAM" id="SSF50969">
    <property type="entry name" value="YVTN repeat-like/Quinoprotein amine dehydrogenase"/>
    <property type="match status" value="1"/>
</dbReference>
<dbReference type="PANTHER" id="PTHR46730">
    <property type="entry name" value="POLYCYSTIN-1"/>
    <property type="match status" value="1"/>
</dbReference>
<dbReference type="InterPro" id="IPR000601">
    <property type="entry name" value="PKD_dom"/>
</dbReference>
<evidence type="ECO:0000256" key="3">
    <source>
        <dbReference type="ARBA" id="ARBA00022729"/>
    </source>
</evidence>
<dbReference type="GO" id="GO:0005261">
    <property type="term" value="F:monoatomic cation channel activity"/>
    <property type="evidence" value="ECO:0007669"/>
    <property type="project" value="TreeGrafter"/>
</dbReference>
<feature type="domain" description="PKD" evidence="9">
    <location>
        <begin position="866"/>
        <end position="947"/>
    </location>
</feature>
<keyword evidence="3 8" id="KW-0732">Signal</keyword>
<dbReference type="GO" id="GO:0006816">
    <property type="term" value="P:calcium ion transport"/>
    <property type="evidence" value="ECO:0007669"/>
    <property type="project" value="TreeGrafter"/>
</dbReference>
<dbReference type="InterPro" id="IPR011044">
    <property type="entry name" value="Quino_amine_DH_bsu"/>
</dbReference>
<feature type="signal peptide" evidence="8">
    <location>
        <begin position="1"/>
        <end position="27"/>
    </location>
</feature>
<keyword evidence="2" id="KW-0812">Transmembrane</keyword>
<keyword evidence="5" id="KW-1133">Transmembrane helix</keyword>
<evidence type="ECO:0000256" key="4">
    <source>
        <dbReference type="ARBA" id="ARBA00022737"/>
    </source>
</evidence>
<keyword evidence="7" id="KW-1015">Disulfide bond</keyword>
<dbReference type="PANTHER" id="PTHR46730:SF4">
    <property type="entry name" value="POLYCYSTIC KIDNEY DISEASE PROTEIN 1-LIKE 1"/>
    <property type="match status" value="1"/>
</dbReference>
<dbReference type="SMART" id="SM00560">
    <property type="entry name" value="LamGL"/>
    <property type="match status" value="1"/>
</dbReference>
<dbReference type="AlphaFoldDB" id="A0AAU7JX89"/>
<dbReference type="Pfam" id="PF13385">
    <property type="entry name" value="Laminin_G_3"/>
    <property type="match status" value="1"/>
</dbReference>
<protein>
    <submittedName>
        <fullName evidence="10">PKD domain-containing protein</fullName>
    </submittedName>
</protein>
<gene>
    <name evidence="10" type="ORF">ABEG17_04905</name>
</gene>
<dbReference type="InterPro" id="IPR001791">
    <property type="entry name" value="Laminin_G"/>
</dbReference>
<dbReference type="SUPFAM" id="SSF49299">
    <property type="entry name" value="PKD domain"/>
    <property type="match status" value="3"/>
</dbReference>
<dbReference type="Pfam" id="PF18911">
    <property type="entry name" value="PKD_4"/>
    <property type="match status" value="3"/>
</dbReference>
<keyword evidence="4" id="KW-0677">Repeat</keyword>
<evidence type="ECO:0000256" key="5">
    <source>
        <dbReference type="ARBA" id="ARBA00022989"/>
    </source>
</evidence>
<name>A0AAU7JX89_9MICO</name>
<dbReference type="GO" id="GO:0005886">
    <property type="term" value="C:plasma membrane"/>
    <property type="evidence" value="ECO:0007669"/>
    <property type="project" value="TreeGrafter"/>
</dbReference>
<dbReference type="SUPFAM" id="SSF49899">
    <property type="entry name" value="Concanavalin A-like lectins/glucanases"/>
    <property type="match status" value="1"/>
</dbReference>
<dbReference type="Gene3D" id="2.60.40.10">
    <property type="entry name" value="Immunoglobulins"/>
    <property type="match status" value="3"/>
</dbReference>
<dbReference type="CDD" id="cd00146">
    <property type="entry name" value="PKD"/>
    <property type="match status" value="3"/>
</dbReference>
<dbReference type="InterPro" id="IPR022409">
    <property type="entry name" value="PKD/Chitinase_dom"/>
</dbReference>
<dbReference type="Gene3D" id="2.60.120.200">
    <property type="match status" value="1"/>
</dbReference>
<keyword evidence="6" id="KW-0472">Membrane</keyword>
<evidence type="ECO:0000256" key="8">
    <source>
        <dbReference type="SAM" id="SignalP"/>
    </source>
</evidence>
<dbReference type="CDD" id="cd00110">
    <property type="entry name" value="LamG"/>
    <property type="match status" value="1"/>
</dbReference>
<feature type="domain" description="PKD" evidence="9">
    <location>
        <begin position="951"/>
        <end position="1032"/>
    </location>
</feature>
<dbReference type="SMART" id="SM00089">
    <property type="entry name" value="PKD"/>
    <property type="match status" value="3"/>
</dbReference>
<evidence type="ECO:0000256" key="6">
    <source>
        <dbReference type="ARBA" id="ARBA00023136"/>
    </source>
</evidence>
<evidence type="ECO:0000256" key="1">
    <source>
        <dbReference type="ARBA" id="ARBA00004141"/>
    </source>
</evidence>
<dbReference type="InterPro" id="IPR035986">
    <property type="entry name" value="PKD_dom_sf"/>
</dbReference>
<dbReference type="InterPro" id="IPR006558">
    <property type="entry name" value="LamG-like"/>
</dbReference>
<reference evidence="10" key="1">
    <citation type="submission" date="2024-05" db="EMBL/GenBank/DDBJ databases">
        <authorList>
            <person name="Kim S."/>
            <person name="Heo J."/>
            <person name="Choi H."/>
            <person name="Choi Y."/>
            <person name="Kwon S.-W."/>
            <person name="Kim Y."/>
        </authorList>
    </citation>
    <scope>NUCLEOTIDE SEQUENCE</scope>
    <source>
        <strain evidence="10">KACC 23699</strain>
    </source>
</reference>
<dbReference type="RefSeq" id="WP_406832168.1">
    <property type="nucleotide sequence ID" value="NZ_CP157483.1"/>
</dbReference>
<evidence type="ECO:0000259" key="9">
    <source>
        <dbReference type="PROSITE" id="PS50093"/>
    </source>
</evidence>
<dbReference type="SMART" id="SM00282">
    <property type="entry name" value="LamG"/>
    <property type="match status" value="1"/>
</dbReference>
<evidence type="ECO:0000313" key="10">
    <source>
        <dbReference type="EMBL" id="XBO44684.1"/>
    </source>
</evidence>
<dbReference type="PROSITE" id="PS50093">
    <property type="entry name" value="PKD"/>
    <property type="match status" value="3"/>
</dbReference>
<evidence type="ECO:0000256" key="2">
    <source>
        <dbReference type="ARBA" id="ARBA00022692"/>
    </source>
</evidence>
<sequence length="1246" mass="126783">MRTRVAGLAVTLLVVGLGLVGGPAAVATADTAPNPGTPATVSADALPTWQVNGVVWSQAVVGNTVYVTGKFATARPPGVAVGGLGEVAVGNLFAYDIRTGQPVAGFDHTLNAQGLVLHVSQDGKRLYVGGDFTTVDGVPRGHIAAFDLATGALVPSFAPALDGKVQAITTSGPWVYVGGGFFHVGTLYRQRLAALAAVNGGVSMAWAPTASTSDVRALLMSPDRSKVIIGGSFLTLSGVTANGMGAVDPISGGVLPWAASSVIKDYDNGGITSLTTDGTSVFGSGFAFGTGGTFEGSFSLNPADGSINWVADCLGDTYSTFPATDVLYSVGHAHNCSVINAFPDTSPRVRWQRALAMTKVPTQTITKLDAYKWNFIGQRAPSVLHWFPSLEDGKASGQSQAAWSVVGTTDYVALGGEFPLVNNSYQQGLTRFAIRALAPNKARPRFDVLPAKVVPTTAVAVRPGVVRLTYGSAWDRDNETLTYDVYRDGTTLVNSSTLKTNFWTTPLVGVTDRGVPVGNHTYQVKVTDPLGNTNWTTVSNAVTVPAATSGYANAVLANNPTAYWRLGESQGPTGYDFTGNGYDATGGPGVTWGATGGSGDGDAAVTLAGTAASLLPSANPSGGPVAAPASFSLEAWFRTTATNGGELIGFGDRTDGSSTVADRNLYLDDAGHVLFGVNPGVKKVVASSQSYNDGQWHHAVAALGPVGQSLYVDGVQVGRDVTTTSAAAGVLGQWVLGGDTLTGWPSAPTSRYFSGSLDDVAVYPSALGLDVVRAHYRASGRTLTNLPPTAAFVTKTAGRTLSVDAKSSSDPDGPLASYSWTFGDGATASGATVNHTYAAPGSYVVTLTVADPQGATAATTQTVTVVNAPPTAAFTTSAAALAVTVDASPSSDPDGTVSSYAWDFGDGSTGTGRTTTHTYSVAGTFPIKLTVADDSGATATVTRSITVLPANQAPVAAFTASAAGDLTASMDASGSSDPDGTIAGYAWAFGDSTTGSGRMVTHRFPAPGTYSVVLTVTDDRGATTSATRQVLVNGPFALDSFGRTVSSGWGSSEAGGAWSLLGSTSLFSVTGGTGVMRNVSAGGGAAAHLASVSSLDTDLAVDVALDRLPTGGGEFVSVTSRGTFSDAYRAKVQVTATGGVVVSLVKVVANTETVLVTRSVTGLTVAPGAPVSLRLQTWGTAPAMLRVKVWQAGTAEPGAWVAEATDSTASLQVPGGIGLRTYLSGSATNAPLTTSFDNLVARPTGN</sequence>
<comment type="subcellular location">
    <subcellularLocation>
        <location evidence="1">Membrane</location>
        <topology evidence="1">Multi-pass membrane protein</topology>
    </subcellularLocation>
</comment>
<dbReference type="InterPro" id="IPR013783">
    <property type="entry name" value="Ig-like_fold"/>
</dbReference>
<accession>A0AAU7JX89</accession>
<dbReference type="EMBL" id="CP157483">
    <property type="protein sequence ID" value="XBO44684.1"/>
    <property type="molecule type" value="Genomic_DNA"/>
</dbReference>
<feature type="chain" id="PRO_5043862639" evidence="8">
    <location>
        <begin position="28"/>
        <end position="1246"/>
    </location>
</feature>
<feature type="domain" description="PKD" evidence="9">
    <location>
        <begin position="784"/>
        <end position="865"/>
    </location>
</feature>
<dbReference type="GO" id="GO:0005975">
    <property type="term" value="P:carbohydrate metabolic process"/>
    <property type="evidence" value="ECO:0007669"/>
    <property type="project" value="UniProtKB-ARBA"/>
</dbReference>
<proteinExistence type="predicted"/>